<keyword evidence="1" id="KW-0812">Transmembrane</keyword>
<keyword evidence="3" id="KW-1185">Reference proteome</keyword>
<gene>
    <name evidence="2" type="ORF">AQUCO_02100042v1</name>
</gene>
<organism evidence="2 3">
    <name type="scientific">Aquilegia coerulea</name>
    <name type="common">Rocky mountain columbine</name>
    <dbReference type="NCBI Taxonomy" id="218851"/>
    <lineage>
        <taxon>Eukaryota</taxon>
        <taxon>Viridiplantae</taxon>
        <taxon>Streptophyta</taxon>
        <taxon>Embryophyta</taxon>
        <taxon>Tracheophyta</taxon>
        <taxon>Spermatophyta</taxon>
        <taxon>Magnoliopsida</taxon>
        <taxon>Ranunculales</taxon>
        <taxon>Ranunculaceae</taxon>
        <taxon>Thalictroideae</taxon>
        <taxon>Aquilegia</taxon>
    </lineage>
</organism>
<evidence type="ECO:0000313" key="2">
    <source>
        <dbReference type="EMBL" id="PIA41928.1"/>
    </source>
</evidence>
<dbReference type="Proteomes" id="UP000230069">
    <property type="component" value="Unassembled WGS sequence"/>
</dbReference>
<sequence>MQSVKLWSSLQSVSTPNQVEYRIESWEADRVGLKSSFMFCKEYIGVHVLFCCLVWGYTICFWIMFTDGWSLILNSHLSS</sequence>
<evidence type="ECO:0000256" key="1">
    <source>
        <dbReference type="SAM" id="Phobius"/>
    </source>
</evidence>
<keyword evidence="1" id="KW-0472">Membrane</keyword>
<accession>A0A2G5DEH7</accession>
<protein>
    <submittedName>
        <fullName evidence="2">Uncharacterized protein</fullName>
    </submittedName>
</protein>
<keyword evidence="1" id="KW-1133">Transmembrane helix</keyword>
<reference evidence="2 3" key="1">
    <citation type="submission" date="2017-09" db="EMBL/GenBank/DDBJ databases">
        <title>WGS assembly of Aquilegia coerulea Goldsmith.</title>
        <authorList>
            <person name="Hodges S."/>
            <person name="Kramer E."/>
            <person name="Nordborg M."/>
            <person name="Tomkins J."/>
            <person name="Borevitz J."/>
            <person name="Derieg N."/>
            <person name="Yan J."/>
            <person name="Mihaltcheva S."/>
            <person name="Hayes R.D."/>
            <person name="Rokhsar D."/>
        </authorList>
    </citation>
    <scope>NUCLEOTIDE SEQUENCE [LARGE SCALE GENOMIC DNA]</scope>
    <source>
        <strain evidence="3">cv. Goldsmith</strain>
    </source>
</reference>
<proteinExistence type="predicted"/>
<dbReference type="AlphaFoldDB" id="A0A2G5DEH7"/>
<dbReference type="EMBL" id="KZ305038">
    <property type="protein sequence ID" value="PIA41928.1"/>
    <property type="molecule type" value="Genomic_DNA"/>
</dbReference>
<name>A0A2G5DEH7_AQUCA</name>
<feature type="transmembrane region" description="Helical" evidence="1">
    <location>
        <begin position="43"/>
        <end position="65"/>
    </location>
</feature>
<evidence type="ECO:0000313" key="3">
    <source>
        <dbReference type="Proteomes" id="UP000230069"/>
    </source>
</evidence>
<dbReference type="InParanoid" id="A0A2G5DEH7"/>